<evidence type="ECO:0000313" key="2">
    <source>
        <dbReference type="Proteomes" id="UP000198866"/>
    </source>
</evidence>
<accession>A0A1H6RFI7</accession>
<gene>
    <name evidence="1" type="ORF">SAMN05192539_1002146</name>
</gene>
<dbReference type="EMBL" id="FNYE01000002">
    <property type="protein sequence ID" value="SEI52064.1"/>
    <property type="molecule type" value="Genomic_DNA"/>
</dbReference>
<keyword evidence="2" id="KW-1185">Reference proteome</keyword>
<evidence type="ECO:0000313" key="1">
    <source>
        <dbReference type="EMBL" id="SEI52064.1"/>
    </source>
</evidence>
<proteinExistence type="predicted"/>
<name>A0A1H6RFI7_9BURK</name>
<sequence length="253" mass="29137">MRTLEQQLLTLREQYQLSRSAGKAHEAIKDCSEIFSRLKPVIDALSMSIKNQSVLEALPENAPERVDFDNELQRLRDHAASNLSRFTQAWTSQKSEARQDDSLNAVTDSLRHLSLSIDQHLQSCWTNWIESLRGTFIVEQVILDTQRDIPGLEQSYTRYIELRKQFKLLSSQIPDAVSSLSDLQSIARAMRAEREGMKFDLPPEVDAFFKRLNQHDGAGKVPLSEMSPKIFDWLREQGLLANFSIERSRKLYQ</sequence>
<organism evidence="1 2">
    <name type="scientific">Paraburkholderia diazotrophica</name>
    <dbReference type="NCBI Taxonomy" id="667676"/>
    <lineage>
        <taxon>Bacteria</taxon>
        <taxon>Pseudomonadati</taxon>
        <taxon>Pseudomonadota</taxon>
        <taxon>Betaproteobacteria</taxon>
        <taxon>Burkholderiales</taxon>
        <taxon>Burkholderiaceae</taxon>
        <taxon>Paraburkholderia</taxon>
    </lineage>
</organism>
<dbReference type="Proteomes" id="UP000198866">
    <property type="component" value="Unassembled WGS sequence"/>
</dbReference>
<dbReference type="AlphaFoldDB" id="A0A1H6RFI7"/>
<protein>
    <submittedName>
        <fullName evidence="1">Uncharacterized protein</fullName>
    </submittedName>
</protein>
<dbReference type="RefSeq" id="WP_143062201.1">
    <property type="nucleotide sequence ID" value="NZ_FNYE01000002.1"/>
</dbReference>
<reference evidence="2" key="1">
    <citation type="submission" date="2016-10" db="EMBL/GenBank/DDBJ databases">
        <authorList>
            <person name="Varghese N."/>
            <person name="Submissions S."/>
        </authorList>
    </citation>
    <scope>NUCLEOTIDE SEQUENCE [LARGE SCALE GENOMIC DNA]</scope>
    <source>
        <strain evidence="2">LMG 26031</strain>
    </source>
</reference>
<dbReference type="STRING" id="667676.SAMN05192539_1002146"/>